<accession>A0ABR2WSP1</accession>
<evidence type="ECO:0000313" key="2">
    <source>
        <dbReference type="EMBL" id="KAK9764523.1"/>
    </source>
</evidence>
<feature type="signal peptide" evidence="1">
    <location>
        <begin position="1"/>
        <end position="22"/>
    </location>
</feature>
<keyword evidence="1" id="KW-0732">Signal</keyword>
<sequence length="227" mass="25225">MFNSKFFSLAFLVIAMSQVALAHMEMKFPYPRHSQFSPYYKKNQPDWDLASPLGLARRYGGTRTYPCHGWPKGPNQYVAQAGKSIPVEITGPNTHKGGHCQFALSYDNGKNFVVLKDVFYGCLTSSGKKFSITIPSSAPPTKHAVFAWTWINAQGIREYYMGCSDIEITGGKKGGSLTGKELLVANVKGKPTVGEFYYKWNDDGMSLFNKRKTLVVNANGSVKKRSI</sequence>
<evidence type="ECO:0000256" key="1">
    <source>
        <dbReference type="SAM" id="SignalP"/>
    </source>
</evidence>
<dbReference type="Gene3D" id="2.70.50.70">
    <property type="match status" value="1"/>
</dbReference>
<feature type="chain" id="PRO_5046106027" description="Chitin-binding type-4 domain-containing protein" evidence="1">
    <location>
        <begin position="23"/>
        <end position="227"/>
    </location>
</feature>
<reference evidence="2 3" key="1">
    <citation type="submission" date="2023-04" db="EMBL/GenBank/DDBJ databases">
        <title>Genome of Basidiobolus ranarum AG-B5.</title>
        <authorList>
            <person name="Stajich J.E."/>
            <person name="Carter-House D."/>
            <person name="Gryganskyi A."/>
        </authorList>
    </citation>
    <scope>NUCLEOTIDE SEQUENCE [LARGE SCALE GENOMIC DNA]</scope>
    <source>
        <strain evidence="2 3">AG-B5</strain>
    </source>
</reference>
<comment type="caution">
    <text evidence="2">The sequence shown here is derived from an EMBL/GenBank/DDBJ whole genome shotgun (WGS) entry which is preliminary data.</text>
</comment>
<proteinExistence type="predicted"/>
<gene>
    <name evidence="2" type="ORF">K7432_007897</name>
</gene>
<organism evidence="2 3">
    <name type="scientific">Basidiobolus ranarum</name>
    <dbReference type="NCBI Taxonomy" id="34480"/>
    <lineage>
        <taxon>Eukaryota</taxon>
        <taxon>Fungi</taxon>
        <taxon>Fungi incertae sedis</taxon>
        <taxon>Zoopagomycota</taxon>
        <taxon>Entomophthoromycotina</taxon>
        <taxon>Basidiobolomycetes</taxon>
        <taxon>Basidiobolales</taxon>
        <taxon>Basidiobolaceae</taxon>
        <taxon>Basidiobolus</taxon>
    </lineage>
</organism>
<evidence type="ECO:0000313" key="3">
    <source>
        <dbReference type="Proteomes" id="UP001479436"/>
    </source>
</evidence>
<evidence type="ECO:0008006" key="4">
    <source>
        <dbReference type="Google" id="ProtNLM"/>
    </source>
</evidence>
<dbReference type="PANTHER" id="PTHR36182">
    <property type="entry name" value="PROTEIN, PUTATIVE (AFU_ORTHOLOGUE AFUA_6G10930)-RELATED"/>
    <property type="match status" value="1"/>
</dbReference>
<name>A0ABR2WSP1_9FUNG</name>
<protein>
    <recommendedName>
        <fullName evidence="4">Chitin-binding type-4 domain-containing protein</fullName>
    </recommendedName>
</protein>
<dbReference type="EMBL" id="JASJQH010000412">
    <property type="protein sequence ID" value="KAK9764523.1"/>
    <property type="molecule type" value="Genomic_DNA"/>
</dbReference>
<dbReference type="PANTHER" id="PTHR36182:SF1">
    <property type="entry name" value="PROTEIN, PUTATIVE (AFU_ORTHOLOGUE AFUA_6G10930)-RELATED"/>
    <property type="match status" value="1"/>
</dbReference>
<keyword evidence="3" id="KW-1185">Reference proteome</keyword>
<dbReference type="Proteomes" id="UP001479436">
    <property type="component" value="Unassembled WGS sequence"/>
</dbReference>